<dbReference type="EMBL" id="CABPSJ010000006">
    <property type="protein sequence ID" value="VVE37634.1"/>
    <property type="molecule type" value="Genomic_DNA"/>
</dbReference>
<organism evidence="1 2">
    <name type="scientific">Pandoraea communis</name>
    <dbReference type="NCBI Taxonomy" id="2508297"/>
    <lineage>
        <taxon>Bacteria</taxon>
        <taxon>Pseudomonadati</taxon>
        <taxon>Pseudomonadota</taxon>
        <taxon>Betaproteobacteria</taxon>
        <taxon>Burkholderiales</taxon>
        <taxon>Burkholderiaceae</taxon>
        <taxon>Pandoraea</taxon>
    </lineage>
</organism>
<accession>A0A5E4XMW6</accession>
<gene>
    <name evidence="1" type="ORF">PCO31110_04021</name>
</gene>
<sequence>MGRLGDAVTILMNPHPCTCDLAQPDQEVIKDVLDELPLLELIRQLSVTGLEPAIMARAKALGASLFVRDGIAICRIGSICASGSTYEDAALRAMLRVHLRTTASVDGGVE</sequence>
<protein>
    <submittedName>
        <fullName evidence="1">Uncharacterized protein</fullName>
    </submittedName>
</protein>
<reference evidence="1 2" key="1">
    <citation type="submission" date="2019-08" db="EMBL/GenBank/DDBJ databases">
        <authorList>
            <person name="Peeters C."/>
        </authorList>
    </citation>
    <scope>NUCLEOTIDE SEQUENCE [LARGE SCALE GENOMIC DNA]</scope>
    <source>
        <strain evidence="1 2">LMG 31110</strain>
    </source>
</reference>
<name>A0A5E4XMW6_9BURK</name>
<dbReference type="Proteomes" id="UP000337189">
    <property type="component" value="Unassembled WGS sequence"/>
</dbReference>
<evidence type="ECO:0000313" key="1">
    <source>
        <dbReference type="EMBL" id="VVE37634.1"/>
    </source>
</evidence>
<evidence type="ECO:0000313" key="2">
    <source>
        <dbReference type="Proteomes" id="UP000337189"/>
    </source>
</evidence>
<proteinExistence type="predicted"/>
<dbReference type="AlphaFoldDB" id="A0A5E4XMW6"/>